<sequence>MAELPLELFQAIAKEAEKDPSIFTLRLVSKTVNSVVTPFAFRVVVVRDSVRSAEAVSFLQSCQESVAPLVREVIFHGDPVGHTPGRWRGETSEEDGRNALKTAFSGLAKFLNLRNLQLVFHDAYQEDPDPSPENSSHFLLLQNAIFAALAANPIPSGLVSLSLDNLISVPNDIYGQDNFHRLLRPLKDLAISVLSNDFEGWYFQDPIVEFWNHSVSHMVRNATSVTSLTIKSDQPVGAYPALSFKDTVLPALASLTLDGLVFEPAIPDSDVAAFIIRHKATLAHLKIRGCSIDGGEDIVFERPWHAVLNLFEAELGGLRGFVFEGPDLDENAVGQNPQLFKYTRLDPGWGYMDCEEEESEGKEQDLSALERLLAVVRSRN</sequence>
<keyword evidence="2" id="KW-1185">Reference proteome</keyword>
<proteinExistence type="predicted"/>
<gene>
    <name evidence="1" type="ORF">B0H16DRAFT_1894546</name>
</gene>
<accession>A0AAD7HSC1</accession>
<organism evidence="1 2">
    <name type="scientific">Mycena metata</name>
    <dbReference type="NCBI Taxonomy" id="1033252"/>
    <lineage>
        <taxon>Eukaryota</taxon>
        <taxon>Fungi</taxon>
        <taxon>Dikarya</taxon>
        <taxon>Basidiomycota</taxon>
        <taxon>Agaricomycotina</taxon>
        <taxon>Agaricomycetes</taxon>
        <taxon>Agaricomycetidae</taxon>
        <taxon>Agaricales</taxon>
        <taxon>Marasmiineae</taxon>
        <taxon>Mycenaceae</taxon>
        <taxon>Mycena</taxon>
    </lineage>
</organism>
<dbReference type="PANTHER" id="PTHR42057">
    <property type="entry name" value="F-BOX DOMAIN PROTEIN (AFU_ORTHOLOGUE AFUA_4G00200)"/>
    <property type="match status" value="1"/>
</dbReference>
<reference evidence="1" key="1">
    <citation type="submission" date="2023-03" db="EMBL/GenBank/DDBJ databases">
        <title>Massive genome expansion in bonnet fungi (Mycena s.s.) driven by repeated elements and novel gene families across ecological guilds.</title>
        <authorList>
            <consortium name="Lawrence Berkeley National Laboratory"/>
            <person name="Harder C.B."/>
            <person name="Miyauchi S."/>
            <person name="Viragh M."/>
            <person name="Kuo A."/>
            <person name="Thoen E."/>
            <person name="Andreopoulos B."/>
            <person name="Lu D."/>
            <person name="Skrede I."/>
            <person name="Drula E."/>
            <person name="Henrissat B."/>
            <person name="Morin E."/>
            <person name="Kohler A."/>
            <person name="Barry K."/>
            <person name="LaButti K."/>
            <person name="Morin E."/>
            <person name="Salamov A."/>
            <person name="Lipzen A."/>
            <person name="Mereny Z."/>
            <person name="Hegedus B."/>
            <person name="Baldrian P."/>
            <person name="Stursova M."/>
            <person name="Weitz H."/>
            <person name="Taylor A."/>
            <person name="Grigoriev I.V."/>
            <person name="Nagy L.G."/>
            <person name="Martin F."/>
            <person name="Kauserud H."/>
        </authorList>
    </citation>
    <scope>NUCLEOTIDE SEQUENCE</scope>
    <source>
        <strain evidence="1">CBHHK182m</strain>
    </source>
</reference>
<dbReference type="AlphaFoldDB" id="A0AAD7HSC1"/>
<dbReference type="Proteomes" id="UP001215598">
    <property type="component" value="Unassembled WGS sequence"/>
</dbReference>
<evidence type="ECO:0008006" key="3">
    <source>
        <dbReference type="Google" id="ProtNLM"/>
    </source>
</evidence>
<dbReference type="PANTHER" id="PTHR42057:SF2">
    <property type="entry name" value="F-BOX DOMAIN PROTEIN (AFU_ORTHOLOGUE AFUA_4G00200)-RELATED"/>
    <property type="match status" value="1"/>
</dbReference>
<comment type="caution">
    <text evidence="1">The sequence shown here is derived from an EMBL/GenBank/DDBJ whole genome shotgun (WGS) entry which is preliminary data.</text>
</comment>
<evidence type="ECO:0000313" key="1">
    <source>
        <dbReference type="EMBL" id="KAJ7727266.1"/>
    </source>
</evidence>
<dbReference type="EMBL" id="JARKIB010000181">
    <property type="protein sequence ID" value="KAJ7727266.1"/>
    <property type="molecule type" value="Genomic_DNA"/>
</dbReference>
<protein>
    <recommendedName>
        <fullName evidence="3">F-box domain-containing protein</fullName>
    </recommendedName>
</protein>
<evidence type="ECO:0000313" key="2">
    <source>
        <dbReference type="Proteomes" id="UP001215598"/>
    </source>
</evidence>
<name>A0AAD7HSC1_9AGAR</name>